<dbReference type="InterPro" id="IPR048362">
    <property type="entry name" value="PARG_helical"/>
</dbReference>
<feature type="compositionally biased region" description="Polar residues" evidence="6">
    <location>
        <begin position="627"/>
        <end position="637"/>
    </location>
</feature>
<keyword evidence="3" id="KW-0378">Hydrolase</keyword>
<feature type="active site" evidence="4">
    <location>
        <position position="272"/>
    </location>
</feature>
<feature type="region of interest" description="Disordered" evidence="6">
    <location>
        <begin position="984"/>
        <end position="1020"/>
    </location>
</feature>
<dbReference type="GO" id="GO:0004649">
    <property type="term" value="F:poly(ADP-ribose) glycohydrolase activity"/>
    <property type="evidence" value="ECO:0007669"/>
    <property type="project" value="UniProtKB-EC"/>
</dbReference>
<dbReference type="EnsemblMetazoa" id="XM_038194680.1">
    <property type="protein sequence ID" value="XP_038050608.1"/>
    <property type="gene ID" value="LOC119723809"/>
</dbReference>
<feature type="domain" description="PARG helical" evidence="8">
    <location>
        <begin position="108"/>
        <end position="229"/>
    </location>
</feature>
<dbReference type="Pfam" id="PF05028">
    <property type="entry name" value="PARG_cat_C"/>
    <property type="match status" value="2"/>
</dbReference>
<dbReference type="GO" id="GO:0006282">
    <property type="term" value="P:regulation of DNA repair"/>
    <property type="evidence" value="ECO:0007669"/>
    <property type="project" value="InterPro"/>
</dbReference>
<feature type="binding site" evidence="5">
    <location>
        <position position="330"/>
    </location>
    <ligand>
        <name>substrate</name>
    </ligand>
</feature>
<evidence type="ECO:0000256" key="3">
    <source>
        <dbReference type="ARBA" id="ARBA00022801"/>
    </source>
</evidence>
<feature type="compositionally biased region" description="Polar residues" evidence="6">
    <location>
        <begin position="1011"/>
        <end position="1020"/>
    </location>
</feature>
<feature type="region of interest" description="Disordered" evidence="6">
    <location>
        <begin position="627"/>
        <end position="660"/>
    </location>
</feature>
<dbReference type="PANTHER" id="PTHR12837:SF0">
    <property type="entry name" value="POLY(ADP-RIBOSE) GLYCOHYDROLASE"/>
    <property type="match status" value="1"/>
</dbReference>
<dbReference type="InterPro" id="IPR007724">
    <property type="entry name" value="Poly_GlycHdrlase"/>
</dbReference>
<feature type="domain" description="PARG catalytic Macro" evidence="7">
    <location>
        <begin position="241"/>
        <end position="398"/>
    </location>
</feature>
<sequence length="1359" mass="150157">MIARGALGIEREISSGSMFNQEQEESPAFLESYTKLVPLPCDQPGWCHLKATLARLATVTTPHTLLPCLGEVYRAAHPSQHNWHTVQPLAETPHPFLGLGHFLEHVAEEAEQDQFFRRVLPTITWLAGEMEAWRPQEGIQYALQQQESTVCLDRRFVASVVANAFLCTFPKQHSLRVNSINFDEFFQFLICSSTKSSQTAKLRCFLNYFDRLADIDVNKSLTGHISYIRQVLKEDETISLEEWLDSKTPLCPLTIKHEGLIENAGSHALQVDFANRFLGGSILLAGRQQEEIRFSTCPELLASLLFTESLQDNEAVVVTGFEQFSEYSGYSSTLKFTGDHKDYAKKNECGDLINTLIAIDAMPWSGYLQNQYKPEHIFRELNKAYVGFCYPKASVETSVSIGQEEVDSGSYHDALDQSLVSTDGADFETASSGDDHSCESFSNSTLQAFGSSLSRAITDIAIKDVTGSFQRPSLPRDESSQNSLSTVLMMSNNSTPVDEVSQMELPGIPGELPALESYATGLVQDVLKEAGANRFEEAGSQGVGVTEEDGEGDATLQDENLELHAEMLVNNIISNAVVVVKETNEQQIPDESDAGYDKEHNRDEPSELIQVIDNAAFGTALNDIGLSESSTTLTSPQKHSEPQHMTESHSGESRSSKGSLADYSVISSASGQSSDSFVKLNGDVDLGYRQRHPNQAFSTEVLAADIMHDALATLHKHFNIRSGIPTTISNDSLDFSEIHSEMSMARDRSGSFDILTSGDVSSSPSLSEYVRVSKFSLDGLAEDVMSSAFQQLQQILQEKAIKDLNGNQKKETIPLSSDVKDNVGNPLNNNNEASDYKYLTLAQEDVKNGNTLPSSIHDAVSQEGHQRPCTANNFAERLVGEVFNESLHALQNRNLVSSRGRHHEDPSTPPPSPTDPVELEASVHTSQSIDKSLVTISEQPAIEEPLYFGDKRLSVDSSGTESSQSREARIRECAEQLVARTLPESMKLLGGSAQTTSSSSSRRTSSPRGSIPNSSNRSSMDCFTEDLLKIGNIDPMGKRPSRTEESLAFFAQEIKRMAEAEEKSSKKQKEDFADFTMELQRGSARAQPDENTATSRHSLEMLADRYSVQVVSDVFVQLYGEPWSEAIHSVEQEDEIVQQDAVKDQSPCHPSEQDLMTMASNLANSIIEAALTIYREEHLHVPVHAQVNAGNFEMGTVYSENEHSSLEEAVDDVRMSNKNLRLEEFASTTGHQVIQKAFADLPNLLRDIKRVEQERDEEVGPAGQRPISTGNWGCGAFGGDPQLKSLIQWMTASHVGCPRMMYYSFGDERVSRLQRVVSEITSRQWTVGDLLRAVLDHSWLTLNVDADPLSLFERIINSG</sequence>
<evidence type="ECO:0000256" key="6">
    <source>
        <dbReference type="SAM" id="MobiDB-lite"/>
    </source>
</evidence>
<feature type="compositionally biased region" description="Polar residues" evidence="6">
    <location>
        <begin position="923"/>
        <end position="935"/>
    </location>
</feature>
<feature type="binding site" evidence="5">
    <location>
        <position position="275"/>
    </location>
    <ligand>
        <name>substrate</name>
    </ligand>
</feature>
<dbReference type="Proteomes" id="UP000887568">
    <property type="component" value="Unplaced"/>
</dbReference>
<dbReference type="InterPro" id="IPR046372">
    <property type="entry name" value="PARG_cat_C"/>
</dbReference>
<feature type="active site" evidence="4">
    <location>
        <position position="291"/>
    </location>
</feature>
<feature type="binding site" evidence="5">
    <location>
        <position position="289"/>
    </location>
    <ligand>
        <name>substrate</name>
    </ligand>
</feature>
<dbReference type="GeneID" id="119723809"/>
<evidence type="ECO:0000256" key="1">
    <source>
        <dbReference type="ARBA" id="ARBA00009545"/>
    </source>
</evidence>
<dbReference type="GO" id="GO:0009225">
    <property type="term" value="P:nucleotide-sugar metabolic process"/>
    <property type="evidence" value="ECO:0007669"/>
    <property type="project" value="TreeGrafter"/>
</dbReference>
<proteinExistence type="inferred from homology"/>
<dbReference type="PANTHER" id="PTHR12837">
    <property type="entry name" value="POLY ADP-RIBOSE GLYCOHYDROLASE"/>
    <property type="match status" value="1"/>
</dbReference>
<dbReference type="GO" id="GO:0005975">
    <property type="term" value="P:carbohydrate metabolic process"/>
    <property type="evidence" value="ECO:0007669"/>
    <property type="project" value="InterPro"/>
</dbReference>
<organism evidence="9 10">
    <name type="scientific">Patiria miniata</name>
    <name type="common">Bat star</name>
    <name type="synonym">Asterina miniata</name>
    <dbReference type="NCBI Taxonomy" id="46514"/>
    <lineage>
        <taxon>Eukaryota</taxon>
        <taxon>Metazoa</taxon>
        <taxon>Echinodermata</taxon>
        <taxon>Eleutherozoa</taxon>
        <taxon>Asterozoa</taxon>
        <taxon>Asteroidea</taxon>
        <taxon>Valvatacea</taxon>
        <taxon>Valvatida</taxon>
        <taxon>Asterinidae</taxon>
        <taxon>Patiria</taxon>
    </lineage>
</organism>
<feature type="domain" description="PARG catalytic Macro" evidence="7">
    <location>
        <begin position="1256"/>
        <end position="1310"/>
    </location>
</feature>
<evidence type="ECO:0000256" key="2">
    <source>
        <dbReference type="ARBA" id="ARBA00012255"/>
    </source>
</evidence>
<evidence type="ECO:0000256" key="4">
    <source>
        <dbReference type="PIRSR" id="PIRSR607724-1"/>
    </source>
</evidence>
<evidence type="ECO:0000313" key="10">
    <source>
        <dbReference type="Proteomes" id="UP000887568"/>
    </source>
</evidence>
<dbReference type="RefSeq" id="XP_038050608.1">
    <property type="nucleotide sequence ID" value="XM_038194680.1"/>
</dbReference>
<feature type="active site" evidence="4">
    <location>
        <position position="290"/>
    </location>
</feature>
<accession>A0A913ZFN5</accession>
<evidence type="ECO:0000256" key="5">
    <source>
        <dbReference type="PIRSR" id="PIRSR607724-2"/>
    </source>
</evidence>
<feature type="compositionally biased region" description="Basic and acidic residues" evidence="6">
    <location>
        <begin position="638"/>
        <end position="655"/>
    </location>
</feature>
<dbReference type="EC" id="3.2.1.143" evidence="2"/>
<feature type="region of interest" description="Disordered" evidence="6">
    <location>
        <begin position="897"/>
        <end position="935"/>
    </location>
</feature>
<dbReference type="GO" id="GO:0005737">
    <property type="term" value="C:cytoplasm"/>
    <property type="evidence" value="ECO:0007669"/>
    <property type="project" value="TreeGrafter"/>
</dbReference>
<comment type="similarity">
    <text evidence="1">Belongs to the poly(ADP-ribose) glycohydrolase family.</text>
</comment>
<evidence type="ECO:0000259" key="8">
    <source>
        <dbReference type="Pfam" id="PF20811"/>
    </source>
</evidence>
<feature type="compositionally biased region" description="Low complexity" evidence="6">
    <location>
        <begin position="990"/>
        <end position="1010"/>
    </location>
</feature>
<dbReference type="GO" id="GO:1990966">
    <property type="term" value="P:ATP generation from poly-ADP-D-ribose"/>
    <property type="evidence" value="ECO:0007669"/>
    <property type="project" value="TreeGrafter"/>
</dbReference>
<reference evidence="9" key="1">
    <citation type="submission" date="2022-11" db="UniProtKB">
        <authorList>
            <consortium name="EnsemblMetazoa"/>
        </authorList>
    </citation>
    <scope>IDENTIFICATION</scope>
</reference>
<keyword evidence="10" id="KW-1185">Reference proteome</keyword>
<evidence type="ECO:0000313" key="9">
    <source>
        <dbReference type="EnsemblMetazoa" id="XP_038050608.1"/>
    </source>
</evidence>
<evidence type="ECO:0000259" key="7">
    <source>
        <dbReference type="Pfam" id="PF05028"/>
    </source>
</evidence>
<dbReference type="OrthoDB" id="1937899at2759"/>
<name>A0A913ZFN5_PATMI</name>
<dbReference type="Pfam" id="PF20811">
    <property type="entry name" value="PARG_cat_N"/>
    <property type="match status" value="1"/>
</dbReference>
<protein>
    <recommendedName>
        <fullName evidence="2">poly(ADP-ribose) glycohydrolase</fullName>
        <ecNumber evidence="2">3.2.1.143</ecNumber>
    </recommendedName>
</protein>
<dbReference type="OMA" id="HEMTEPS"/>
<dbReference type="GO" id="GO:0005634">
    <property type="term" value="C:nucleus"/>
    <property type="evidence" value="ECO:0007669"/>
    <property type="project" value="TreeGrafter"/>
</dbReference>